<comment type="similarity">
    <text evidence="2 6">Belongs to the multi antimicrobial extrusion (MATE) (TC 2.A.66.1) family.</text>
</comment>
<keyword evidence="9" id="KW-1185">Reference proteome</keyword>
<dbReference type="Proteomes" id="UP000545329">
    <property type="component" value="Unassembled WGS sequence"/>
</dbReference>
<feature type="transmembrane region" description="Helical" evidence="6">
    <location>
        <begin position="411"/>
        <end position="432"/>
    </location>
</feature>
<dbReference type="GO" id="GO:0042910">
    <property type="term" value="F:xenobiotic transmembrane transporter activity"/>
    <property type="evidence" value="ECO:0007669"/>
    <property type="project" value="InterPro"/>
</dbReference>
<evidence type="ECO:0000256" key="5">
    <source>
        <dbReference type="ARBA" id="ARBA00023136"/>
    </source>
</evidence>
<proteinExistence type="inferred from homology"/>
<keyword evidence="5 6" id="KW-0472">Membrane</keyword>
<sequence>PEENGLAEGSAAGQGNLTPGSSEEKHRRIPKYFWHDVQRLLVLAAPLILIQLLIFLIHLVSSIFCGHLGKVELASVTLAIAVINVTAISVGYGLTSACDTLISQTYGSKNLMRVGVILQRATIIILLCCFPCCALLINMEQLMLIMQQDAEVSRLTQQYVNAFLPALPVVFLYNLETRYLQNQMIMWPLVLSGVIGNVVNVAANYILLYVFHLGVMGSAWANTIAQYSQTIFLFVYIIGKKLHVNTWGGWSSECLLEWNSFTSLAIPSMLMMCIEWWTYEIGSFLIGLVSVIELSVQSIIYEVSVVAFMIPLGLGTAASVQVGTALGAGDAEAAKRASTTSMILTGVFSVFVGAILASTRDVLGYIFTKDKEIVDLVARVMPIYVVFHLFEAMTGACSGVLRGIGRQKFGAILNAVSYYGVGMPLTAVMLFVAKIGVMGLWISMLVCVFILCTCFITYIYRLDWETAAKKAQRRAGVTQLPPVELPGLGREPSLKDLEVASALQPHTYLPARAVLGSVAGLEPQTDVVLTGFSSTEEPTSRMEVREATSAPGARAVTRGLIIRRGLAVAAAVGALAFGITIKLLTS</sequence>
<feature type="region of interest" description="Disordered" evidence="7">
    <location>
        <begin position="1"/>
        <end position="23"/>
    </location>
</feature>
<dbReference type="GO" id="GO:0016020">
    <property type="term" value="C:membrane"/>
    <property type="evidence" value="ECO:0007669"/>
    <property type="project" value="UniProtKB-SubCell"/>
</dbReference>
<organism evidence="8 9">
    <name type="scientific">Erpornis zantholeuca</name>
    <dbReference type="NCBI Taxonomy" id="1112836"/>
    <lineage>
        <taxon>Eukaryota</taxon>
        <taxon>Metazoa</taxon>
        <taxon>Chordata</taxon>
        <taxon>Craniata</taxon>
        <taxon>Vertebrata</taxon>
        <taxon>Euteleostomi</taxon>
        <taxon>Archelosauria</taxon>
        <taxon>Archosauria</taxon>
        <taxon>Dinosauria</taxon>
        <taxon>Saurischia</taxon>
        <taxon>Theropoda</taxon>
        <taxon>Coelurosauria</taxon>
        <taxon>Aves</taxon>
        <taxon>Neognathae</taxon>
        <taxon>Neoaves</taxon>
        <taxon>Telluraves</taxon>
        <taxon>Australaves</taxon>
        <taxon>Passeriformes</taxon>
        <taxon>Sylvioidea</taxon>
        <taxon>Timaliidae</taxon>
        <taxon>Erpornis</taxon>
    </lineage>
</organism>
<keyword evidence="4 6" id="KW-1133">Transmembrane helix</keyword>
<feature type="transmembrane region" description="Helical" evidence="6">
    <location>
        <begin position="341"/>
        <end position="363"/>
    </location>
</feature>
<evidence type="ECO:0000256" key="2">
    <source>
        <dbReference type="ARBA" id="ARBA00010199"/>
    </source>
</evidence>
<gene>
    <name evidence="8" type="primary">Slc47a1</name>
    <name evidence="8" type="ORF">ERPZAN_R04616</name>
</gene>
<feature type="transmembrane region" description="Helical" evidence="6">
    <location>
        <begin position="438"/>
        <end position="460"/>
    </location>
</feature>
<feature type="non-terminal residue" evidence="8">
    <location>
        <position position="1"/>
    </location>
</feature>
<keyword evidence="3 6" id="KW-0812">Transmembrane</keyword>
<feature type="transmembrane region" description="Helical" evidence="6">
    <location>
        <begin position="40"/>
        <end position="61"/>
    </location>
</feature>
<evidence type="ECO:0000256" key="1">
    <source>
        <dbReference type="ARBA" id="ARBA00004141"/>
    </source>
</evidence>
<comment type="subcellular location">
    <subcellularLocation>
        <location evidence="1">Membrane</location>
        <topology evidence="1">Multi-pass membrane protein</topology>
    </subcellularLocation>
</comment>
<feature type="transmembrane region" description="Helical" evidence="6">
    <location>
        <begin position="73"/>
        <end position="94"/>
    </location>
</feature>
<dbReference type="PANTHER" id="PTHR11206">
    <property type="entry name" value="MULTIDRUG RESISTANCE PROTEIN"/>
    <property type="match status" value="1"/>
</dbReference>
<comment type="caution">
    <text evidence="8">The sequence shown here is derived from an EMBL/GenBank/DDBJ whole genome shotgun (WGS) entry which is preliminary data.</text>
</comment>
<feature type="transmembrane region" description="Helical" evidence="6">
    <location>
        <begin position="114"/>
        <end position="137"/>
    </location>
</feature>
<evidence type="ECO:0000256" key="3">
    <source>
        <dbReference type="ARBA" id="ARBA00022692"/>
    </source>
</evidence>
<feature type="transmembrane region" description="Helical" evidence="6">
    <location>
        <begin position="307"/>
        <end position="329"/>
    </location>
</feature>
<feature type="transmembrane region" description="Helical" evidence="6">
    <location>
        <begin position="158"/>
        <end position="175"/>
    </location>
</feature>
<dbReference type="Pfam" id="PF01554">
    <property type="entry name" value="MatE"/>
    <property type="match status" value="2"/>
</dbReference>
<evidence type="ECO:0000313" key="9">
    <source>
        <dbReference type="Proteomes" id="UP000545329"/>
    </source>
</evidence>
<feature type="non-terminal residue" evidence="8">
    <location>
        <position position="586"/>
    </location>
</feature>
<dbReference type="CDD" id="cd13132">
    <property type="entry name" value="MATE_eukaryotic"/>
    <property type="match status" value="1"/>
</dbReference>
<reference evidence="8 9" key="1">
    <citation type="submission" date="2019-09" db="EMBL/GenBank/DDBJ databases">
        <title>Bird 10,000 Genomes (B10K) Project - Family phase.</title>
        <authorList>
            <person name="Zhang G."/>
        </authorList>
    </citation>
    <scope>NUCLEOTIDE SEQUENCE [LARGE SCALE GENOMIC DNA]</scope>
    <source>
        <strain evidence="8">B10K-DU-002-58</strain>
        <tissue evidence="8">Muscle</tissue>
    </source>
</reference>
<evidence type="ECO:0000256" key="7">
    <source>
        <dbReference type="SAM" id="MobiDB-lite"/>
    </source>
</evidence>
<dbReference type="AlphaFoldDB" id="A0A7L2XEP0"/>
<dbReference type="EMBL" id="VZTN01010882">
    <property type="protein sequence ID" value="NXS80835.1"/>
    <property type="molecule type" value="Genomic_DNA"/>
</dbReference>
<dbReference type="GO" id="GO:0015297">
    <property type="term" value="F:antiporter activity"/>
    <property type="evidence" value="ECO:0007669"/>
    <property type="project" value="InterPro"/>
</dbReference>
<evidence type="ECO:0000256" key="6">
    <source>
        <dbReference type="RuleBase" id="RU004914"/>
    </source>
</evidence>
<dbReference type="NCBIfam" id="TIGR00797">
    <property type="entry name" value="matE"/>
    <property type="match status" value="1"/>
</dbReference>
<feature type="transmembrane region" description="Helical" evidence="6">
    <location>
        <begin position="219"/>
        <end position="238"/>
    </location>
</feature>
<evidence type="ECO:0000256" key="4">
    <source>
        <dbReference type="ARBA" id="ARBA00022989"/>
    </source>
</evidence>
<dbReference type="OrthoDB" id="2126698at2759"/>
<name>A0A7L2XEP0_9PASS</name>
<feature type="transmembrane region" description="Helical" evidence="6">
    <location>
        <begin position="284"/>
        <end position="301"/>
    </location>
</feature>
<dbReference type="InterPro" id="IPR002528">
    <property type="entry name" value="MATE_fam"/>
</dbReference>
<accession>A0A7L2XEP0</accession>
<feature type="transmembrane region" description="Helical" evidence="6">
    <location>
        <begin position="187"/>
        <end position="207"/>
    </location>
</feature>
<feature type="transmembrane region" description="Helical" evidence="6">
    <location>
        <begin position="383"/>
        <end position="404"/>
    </location>
</feature>
<feature type="transmembrane region" description="Helical" evidence="6">
    <location>
        <begin position="566"/>
        <end position="585"/>
    </location>
</feature>
<protein>
    <recommendedName>
        <fullName evidence="6">Multidrug and toxin extrusion protein</fullName>
    </recommendedName>
</protein>
<dbReference type="GO" id="GO:1990961">
    <property type="term" value="P:xenobiotic detoxification by transmembrane export across the plasma membrane"/>
    <property type="evidence" value="ECO:0007669"/>
    <property type="project" value="InterPro"/>
</dbReference>
<dbReference type="InterPro" id="IPR045069">
    <property type="entry name" value="MATE_euk"/>
</dbReference>
<evidence type="ECO:0000313" key="8">
    <source>
        <dbReference type="EMBL" id="NXS80835.1"/>
    </source>
</evidence>